<feature type="chain" id="PRO_5023842598" description="RING-type domain-containing protein" evidence="9">
    <location>
        <begin position="18"/>
        <end position="143"/>
    </location>
</feature>
<evidence type="ECO:0000256" key="7">
    <source>
        <dbReference type="ARBA" id="ARBA00023136"/>
    </source>
</evidence>
<keyword evidence="7 8" id="KW-0472">Membrane</keyword>
<dbReference type="AlphaFoldDB" id="A0A5K1A4W9"/>
<keyword evidence="3" id="KW-0479">Metal-binding</keyword>
<dbReference type="Gene3D" id="3.30.40.10">
    <property type="entry name" value="Zinc/RING finger domain, C3HC4 (zinc finger)"/>
    <property type="match status" value="1"/>
</dbReference>
<dbReference type="PANTHER" id="PTHR46539">
    <property type="entry name" value="E3 UBIQUITIN-PROTEIN LIGASE ATL42"/>
    <property type="match status" value="1"/>
</dbReference>
<feature type="transmembrane region" description="Helical" evidence="8">
    <location>
        <begin position="27"/>
        <end position="47"/>
    </location>
</feature>
<comment type="subcellular location">
    <subcellularLocation>
        <location evidence="1">Membrane</location>
    </subcellularLocation>
</comment>
<evidence type="ECO:0000256" key="5">
    <source>
        <dbReference type="ARBA" id="ARBA00022833"/>
    </source>
</evidence>
<dbReference type="InterPro" id="IPR013083">
    <property type="entry name" value="Znf_RING/FYVE/PHD"/>
</dbReference>
<name>A0A5K1A4W9_9MAGN</name>
<evidence type="ECO:0000256" key="4">
    <source>
        <dbReference type="ARBA" id="ARBA00022771"/>
    </source>
</evidence>
<proteinExistence type="predicted"/>
<dbReference type="PANTHER" id="PTHR46539:SF1">
    <property type="entry name" value="E3 UBIQUITIN-PROTEIN LIGASE ATL42"/>
    <property type="match status" value="1"/>
</dbReference>
<evidence type="ECO:0000313" key="10">
    <source>
        <dbReference type="EMBL" id="VVV96302.1"/>
    </source>
</evidence>
<keyword evidence="9" id="KW-0732">Signal</keyword>
<accession>A0A5K1A4W9</accession>
<keyword evidence="2 8" id="KW-0812">Transmembrane</keyword>
<evidence type="ECO:0000256" key="3">
    <source>
        <dbReference type="ARBA" id="ARBA00022723"/>
    </source>
</evidence>
<protein>
    <recommendedName>
        <fullName evidence="11">RING-type domain-containing protein</fullName>
    </recommendedName>
</protein>
<reference evidence="10" key="1">
    <citation type="submission" date="2019-09" db="EMBL/GenBank/DDBJ databases">
        <authorList>
            <person name="Zhang L."/>
        </authorList>
    </citation>
    <scope>NUCLEOTIDE SEQUENCE</scope>
</reference>
<dbReference type="EMBL" id="LR721780">
    <property type="protein sequence ID" value="VVV96302.1"/>
    <property type="molecule type" value="Genomic_DNA"/>
</dbReference>
<keyword evidence="5" id="KW-0862">Zinc</keyword>
<dbReference type="GO" id="GO:0016020">
    <property type="term" value="C:membrane"/>
    <property type="evidence" value="ECO:0007669"/>
    <property type="project" value="UniProtKB-SubCell"/>
</dbReference>
<evidence type="ECO:0000256" key="1">
    <source>
        <dbReference type="ARBA" id="ARBA00004370"/>
    </source>
</evidence>
<feature type="signal peptide" evidence="9">
    <location>
        <begin position="1"/>
        <end position="17"/>
    </location>
</feature>
<evidence type="ECO:0008006" key="11">
    <source>
        <dbReference type="Google" id="ProtNLM"/>
    </source>
</evidence>
<evidence type="ECO:0000256" key="6">
    <source>
        <dbReference type="ARBA" id="ARBA00022989"/>
    </source>
</evidence>
<evidence type="ECO:0000256" key="9">
    <source>
        <dbReference type="SAM" id="SignalP"/>
    </source>
</evidence>
<dbReference type="SUPFAM" id="SSF57850">
    <property type="entry name" value="RING/U-box"/>
    <property type="match status" value="1"/>
</dbReference>
<organism evidence="10">
    <name type="scientific">Nymphaea colorata</name>
    <name type="common">pocket water lily</name>
    <dbReference type="NCBI Taxonomy" id="210225"/>
    <lineage>
        <taxon>Eukaryota</taxon>
        <taxon>Viridiplantae</taxon>
        <taxon>Streptophyta</taxon>
        <taxon>Embryophyta</taxon>
        <taxon>Tracheophyta</taxon>
        <taxon>Spermatophyta</taxon>
        <taxon>Magnoliopsida</taxon>
        <taxon>Nymphaeales</taxon>
        <taxon>Nymphaeaceae</taxon>
        <taxon>Nymphaea</taxon>
    </lineage>
</organism>
<gene>
    <name evidence="10" type="ORF">NYM_LOCUS11533</name>
</gene>
<evidence type="ECO:0000256" key="2">
    <source>
        <dbReference type="ARBA" id="ARBA00022692"/>
    </source>
</evidence>
<sequence length="143" mass="16189">MHLSPLILLFNLQFSLAEEETPISSKISSYFVVFFLLLCAVLLKYIVHTVKLQKRDSSRDSNDNIVNVEVGDLQEISVGTPQQSSGRVDRNLINSLQVFEFAALTESSIGSECAIFLGRFEDKDLLHLLPKCRQAFHRECIDK</sequence>
<evidence type="ECO:0000256" key="8">
    <source>
        <dbReference type="SAM" id="Phobius"/>
    </source>
</evidence>
<keyword evidence="6 8" id="KW-1133">Transmembrane helix</keyword>
<keyword evidence="4" id="KW-0863">Zinc-finger</keyword>
<dbReference type="Gramene" id="NC2G0002700.1">
    <property type="protein sequence ID" value="NC2G0002700.1:cds"/>
    <property type="gene ID" value="NC2G0002700"/>
</dbReference>
<dbReference type="GO" id="GO:0008270">
    <property type="term" value="F:zinc ion binding"/>
    <property type="evidence" value="ECO:0007669"/>
    <property type="project" value="UniProtKB-KW"/>
</dbReference>